<evidence type="ECO:0000256" key="4">
    <source>
        <dbReference type="ARBA" id="ARBA00022692"/>
    </source>
</evidence>
<dbReference type="InterPro" id="IPR024977">
    <property type="entry name" value="Apc4-like_WD40_dom"/>
</dbReference>
<dbReference type="GO" id="GO:0006888">
    <property type="term" value="P:endoplasmic reticulum to Golgi vesicle-mediated transport"/>
    <property type="evidence" value="ECO:0000318"/>
    <property type="project" value="GO_Central"/>
</dbReference>
<comment type="subcellular location">
    <subcellularLocation>
        <location evidence="1">Endoplasmic reticulum membrane</location>
        <topology evidence="1">Single-pass membrane protein</topology>
    </subcellularLocation>
</comment>
<evidence type="ECO:0000256" key="3">
    <source>
        <dbReference type="ARBA" id="ARBA00022574"/>
    </source>
</evidence>
<dbReference type="SUPFAM" id="SSF50998">
    <property type="entry name" value="Quinoprotein alcohol dehydrogenase-like"/>
    <property type="match status" value="1"/>
</dbReference>
<dbReference type="Gramene" id="EFJ28714">
    <property type="protein sequence ID" value="EFJ28714"/>
    <property type="gene ID" value="SELMODRAFT_441186"/>
</dbReference>
<evidence type="ECO:0000256" key="6">
    <source>
        <dbReference type="ARBA" id="ARBA00022824"/>
    </source>
</evidence>
<sequence>MASTSNKARKFGTPLFCAAWASADSTDASVAHGISYAICGGGGGDSSSGLRNTLVLARYDADSRELSEPLDTLFTDDDTACAMAMHPNRKEFICTFPATERHNGKLRLLRLTGGKNLRLENVERELKPLQDLGEQRTVKFSADGKLLAVGGQDGHLKVLKWPSLEVVLDRSDAHRSIKDLDFSLDGSFLAATDDVGPSRIWDLKTASPAAALPLNKAGFCCFSRDGARPCLYVTSAEDFKGYITTWNTKWKKVGSRKLANEPISALTISPDGKLLAIGSSEGEVFILSASKLSVLQRIKRAHMVFVTALDFSPDNRALLSVSGDSSARVTPCQTPQGWRTVVILWIILIALLLALILSRRGSLEFFSSASTHSSEHDMI</sequence>
<dbReference type="GO" id="GO:0005789">
    <property type="term" value="C:endoplasmic reticulum membrane"/>
    <property type="evidence" value="ECO:0000318"/>
    <property type="project" value="GO_Central"/>
</dbReference>
<organism evidence="14">
    <name type="scientific">Selaginella moellendorffii</name>
    <name type="common">Spikemoss</name>
    <dbReference type="NCBI Taxonomy" id="88036"/>
    <lineage>
        <taxon>Eukaryota</taxon>
        <taxon>Viridiplantae</taxon>
        <taxon>Streptophyta</taxon>
        <taxon>Embryophyta</taxon>
        <taxon>Tracheophyta</taxon>
        <taxon>Lycopodiopsida</taxon>
        <taxon>Selaginellales</taxon>
        <taxon>Selaginellaceae</taxon>
        <taxon>Selaginella</taxon>
    </lineage>
</organism>
<dbReference type="Gene3D" id="2.130.10.10">
    <property type="entry name" value="YVTN repeat-like/Quinoprotein amine dehydrogenase"/>
    <property type="match status" value="1"/>
</dbReference>
<keyword evidence="9 11" id="KW-1133">Transmembrane helix</keyword>
<evidence type="ECO:0000313" key="13">
    <source>
        <dbReference type="EMBL" id="EFJ28714.1"/>
    </source>
</evidence>
<evidence type="ECO:0000256" key="9">
    <source>
        <dbReference type="ARBA" id="ARBA00022989"/>
    </source>
</evidence>
<dbReference type="Pfam" id="PF00400">
    <property type="entry name" value="WD40"/>
    <property type="match status" value="1"/>
</dbReference>
<gene>
    <name evidence="13" type="ORF">SELMODRAFT_441186</name>
</gene>
<dbReference type="Pfam" id="PF12894">
    <property type="entry name" value="ANAPC4_WD40"/>
    <property type="match status" value="1"/>
</dbReference>
<evidence type="ECO:0000256" key="8">
    <source>
        <dbReference type="ARBA" id="ARBA00022927"/>
    </source>
</evidence>
<dbReference type="STRING" id="88036.D8RH57"/>
<dbReference type="GO" id="GO:0003400">
    <property type="term" value="P:regulation of COPII vesicle coating"/>
    <property type="evidence" value="ECO:0000318"/>
    <property type="project" value="GO_Central"/>
</dbReference>
<dbReference type="GO" id="GO:0015031">
    <property type="term" value="P:protein transport"/>
    <property type="evidence" value="ECO:0007669"/>
    <property type="project" value="UniProtKB-KW"/>
</dbReference>
<dbReference type="InterPro" id="IPR011047">
    <property type="entry name" value="Quinoprotein_ADH-like_sf"/>
</dbReference>
<dbReference type="FunCoup" id="D8RH57">
    <property type="interactions" value="5117"/>
</dbReference>
<dbReference type="OrthoDB" id="2013972at2759"/>
<dbReference type="HOGENOM" id="CLU_058136_0_0_1"/>
<protein>
    <recommendedName>
        <fullName evidence="12">Anaphase-promoting complex subunit 4-like WD40 domain-containing protein</fullName>
    </recommendedName>
</protein>
<evidence type="ECO:0000256" key="11">
    <source>
        <dbReference type="SAM" id="Phobius"/>
    </source>
</evidence>
<dbReference type="PANTHER" id="PTHR23284:SF0">
    <property type="entry name" value="PROLACTIN REGULATORY ELEMENT-BINDING PROTEIN"/>
    <property type="match status" value="1"/>
</dbReference>
<evidence type="ECO:0000256" key="1">
    <source>
        <dbReference type="ARBA" id="ARBA00004389"/>
    </source>
</evidence>
<proteinExistence type="predicted"/>
<keyword evidence="4 11" id="KW-0812">Transmembrane</keyword>
<dbReference type="InterPro" id="IPR015943">
    <property type="entry name" value="WD40/YVTN_repeat-like_dom_sf"/>
</dbReference>
<dbReference type="InterPro" id="IPR001680">
    <property type="entry name" value="WD40_rpt"/>
</dbReference>
<dbReference type="OMA" id="YYVQPRI"/>
<keyword evidence="10 11" id="KW-0472">Membrane</keyword>
<keyword evidence="2" id="KW-0813">Transport</keyword>
<evidence type="ECO:0000256" key="10">
    <source>
        <dbReference type="ARBA" id="ARBA00023136"/>
    </source>
</evidence>
<evidence type="ECO:0000256" key="7">
    <source>
        <dbReference type="ARBA" id="ARBA00022892"/>
    </source>
</evidence>
<accession>D8RH57</accession>
<evidence type="ECO:0000259" key="12">
    <source>
        <dbReference type="Pfam" id="PF12894"/>
    </source>
</evidence>
<evidence type="ECO:0000256" key="2">
    <source>
        <dbReference type="ARBA" id="ARBA00022448"/>
    </source>
</evidence>
<keyword evidence="14" id="KW-1185">Reference proteome</keyword>
<dbReference type="InterPro" id="IPR045260">
    <property type="entry name" value="Sec12-like"/>
</dbReference>
<feature type="transmembrane region" description="Helical" evidence="11">
    <location>
        <begin position="337"/>
        <end position="357"/>
    </location>
</feature>
<keyword evidence="5" id="KW-0677">Repeat</keyword>
<dbReference type="InParanoid" id="D8RH57"/>
<keyword evidence="3" id="KW-0853">WD repeat</keyword>
<keyword evidence="7" id="KW-0931">ER-Golgi transport</keyword>
<keyword evidence="8" id="KW-0653">Protein transport</keyword>
<dbReference type="SMART" id="SM00320">
    <property type="entry name" value="WD40"/>
    <property type="match status" value="4"/>
</dbReference>
<name>D8RH57_SELML</name>
<dbReference type="Proteomes" id="UP000001514">
    <property type="component" value="Unassembled WGS sequence"/>
</dbReference>
<dbReference type="GO" id="GO:0005085">
    <property type="term" value="F:guanyl-nucleotide exchange factor activity"/>
    <property type="evidence" value="ECO:0007669"/>
    <property type="project" value="InterPro"/>
</dbReference>
<dbReference type="EMBL" id="GL377579">
    <property type="protein sequence ID" value="EFJ28714.1"/>
    <property type="molecule type" value="Genomic_DNA"/>
</dbReference>
<dbReference type="eggNOG" id="KOG0771">
    <property type="taxonomic scope" value="Eukaryota"/>
</dbReference>
<feature type="domain" description="Anaphase-promoting complex subunit 4-like WD40" evidence="12">
    <location>
        <begin position="248"/>
        <end position="303"/>
    </location>
</feature>
<keyword evidence="6" id="KW-0256">Endoplasmic reticulum</keyword>
<dbReference type="PANTHER" id="PTHR23284">
    <property type="entry name" value="PROLACTIN REGULATORY ELEMENT BINDING PROTEIN"/>
    <property type="match status" value="1"/>
</dbReference>
<dbReference type="KEGG" id="smo:SELMODRAFT_441186"/>
<reference evidence="13 14" key="1">
    <citation type="journal article" date="2011" name="Science">
        <title>The Selaginella genome identifies genetic changes associated with the evolution of vascular plants.</title>
        <authorList>
            <person name="Banks J.A."/>
            <person name="Nishiyama T."/>
            <person name="Hasebe M."/>
            <person name="Bowman J.L."/>
            <person name="Gribskov M."/>
            <person name="dePamphilis C."/>
            <person name="Albert V.A."/>
            <person name="Aono N."/>
            <person name="Aoyama T."/>
            <person name="Ambrose B.A."/>
            <person name="Ashton N.W."/>
            <person name="Axtell M.J."/>
            <person name="Barker E."/>
            <person name="Barker M.S."/>
            <person name="Bennetzen J.L."/>
            <person name="Bonawitz N.D."/>
            <person name="Chapple C."/>
            <person name="Cheng C."/>
            <person name="Correa L.G."/>
            <person name="Dacre M."/>
            <person name="DeBarry J."/>
            <person name="Dreyer I."/>
            <person name="Elias M."/>
            <person name="Engstrom E.M."/>
            <person name="Estelle M."/>
            <person name="Feng L."/>
            <person name="Finet C."/>
            <person name="Floyd S.K."/>
            <person name="Frommer W.B."/>
            <person name="Fujita T."/>
            <person name="Gramzow L."/>
            <person name="Gutensohn M."/>
            <person name="Harholt J."/>
            <person name="Hattori M."/>
            <person name="Heyl A."/>
            <person name="Hirai T."/>
            <person name="Hiwatashi Y."/>
            <person name="Ishikawa M."/>
            <person name="Iwata M."/>
            <person name="Karol K.G."/>
            <person name="Koehler B."/>
            <person name="Kolukisaoglu U."/>
            <person name="Kubo M."/>
            <person name="Kurata T."/>
            <person name="Lalonde S."/>
            <person name="Li K."/>
            <person name="Li Y."/>
            <person name="Litt A."/>
            <person name="Lyons E."/>
            <person name="Manning G."/>
            <person name="Maruyama T."/>
            <person name="Michael T.P."/>
            <person name="Mikami K."/>
            <person name="Miyazaki S."/>
            <person name="Morinaga S."/>
            <person name="Murata T."/>
            <person name="Mueller-Roeber B."/>
            <person name="Nelson D.R."/>
            <person name="Obara M."/>
            <person name="Oguri Y."/>
            <person name="Olmstead R.G."/>
            <person name="Onodera N."/>
            <person name="Petersen B.L."/>
            <person name="Pils B."/>
            <person name="Prigge M."/>
            <person name="Rensing S.A."/>
            <person name="Riano-Pachon D.M."/>
            <person name="Roberts A.W."/>
            <person name="Sato Y."/>
            <person name="Scheller H.V."/>
            <person name="Schulz B."/>
            <person name="Schulz C."/>
            <person name="Shakirov E.V."/>
            <person name="Shibagaki N."/>
            <person name="Shinohara N."/>
            <person name="Shippen D.E."/>
            <person name="Soerensen I."/>
            <person name="Sotooka R."/>
            <person name="Sugimoto N."/>
            <person name="Sugita M."/>
            <person name="Sumikawa N."/>
            <person name="Tanurdzic M."/>
            <person name="Theissen G."/>
            <person name="Ulvskov P."/>
            <person name="Wakazuki S."/>
            <person name="Weng J.K."/>
            <person name="Willats W.W."/>
            <person name="Wipf D."/>
            <person name="Wolf P.G."/>
            <person name="Yang L."/>
            <person name="Zimmer A.D."/>
            <person name="Zhu Q."/>
            <person name="Mitros T."/>
            <person name="Hellsten U."/>
            <person name="Loque D."/>
            <person name="Otillar R."/>
            <person name="Salamov A."/>
            <person name="Schmutz J."/>
            <person name="Shapiro H."/>
            <person name="Lindquist E."/>
            <person name="Lucas S."/>
            <person name="Rokhsar D."/>
            <person name="Grigoriev I.V."/>
        </authorList>
    </citation>
    <scope>NUCLEOTIDE SEQUENCE [LARGE SCALE GENOMIC DNA]</scope>
</reference>
<evidence type="ECO:0000313" key="14">
    <source>
        <dbReference type="Proteomes" id="UP000001514"/>
    </source>
</evidence>
<evidence type="ECO:0000256" key="5">
    <source>
        <dbReference type="ARBA" id="ARBA00022737"/>
    </source>
</evidence>
<dbReference type="AlphaFoldDB" id="D8RH57"/>